<keyword evidence="1" id="KW-0472">Membrane</keyword>
<dbReference type="Proteomes" id="UP000061660">
    <property type="component" value="Chromosome"/>
</dbReference>
<feature type="transmembrane region" description="Helical" evidence="1">
    <location>
        <begin position="12"/>
        <end position="34"/>
    </location>
</feature>
<protein>
    <submittedName>
        <fullName evidence="2">Uncharacterized protein</fullName>
    </submittedName>
</protein>
<dbReference type="AlphaFoldDB" id="A0A0U2UF86"/>
<evidence type="ECO:0000256" key="1">
    <source>
        <dbReference type="SAM" id="Phobius"/>
    </source>
</evidence>
<organism evidence="2 3">
    <name type="scientific">Paenibacillus naphthalenovorans</name>
    <dbReference type="NCBI Taxonomy" id="162209"/>
    <lineage>
        <taxon>Bacteria</taxon>
        <taxon>Bacillati</taxon>
        <taxon>Bacillota</taxon>
        <taxon>Bacilli</taxon>
        <taxon>Bacillales</taxon>
        <taxon>Paenibacillaceae</taxon>
        <taxon>Paenibacillus</taxon>
    </lineage>
</organism>
<evidence type="ECO:0000313" key="2">
    <source>
        <dbReference type="EMBL" id="ALS20561.1"/>
    </source>
</evidence>
<dbReference type="EMBL" id="CP013652">
    <property type="protein sequence ID" value="ALS20561.1"/>
    <property type="molecule type" value="Genomic_DNA"/>
</dbReference>
<keyword evidence="1" id="KW-0812">Transmembrane</keyword>
<name>A0A0U2UF86_9BACL</name>
<accession>A0A0U2UF86</accession>
<keyword evidence="1" id="KW-1133">Transmembrane helix</keyword>
<dbReference type="STRING" id="162209.IJ22_01690"/>
<proteinExistence type="predicted"/>
<reference evidence="3" key="1">
    <citation type="submission" date="2015-12" db="EMBL/GenBank/DDBJ databases">
        <title>Complete genome sequences of two moderately thermophilic Paenibacillus species.</title>
        <authorList>
            <person name="Butler R.III."/>
            <person name="Wang J."/>
            <person name="Stark B.C."/>
            <person name="Pombert J.-F."/>
        </authorList>
    </citation>
    <scope>NUCLEOTIDE SEQUENCE [LARGE SCALE GENOMIC DNA]</scope>
    <source>
        <strain evidence="3">32O-Y</strain>
    </source>
</reference>
<sequence>MNEPQPKAMKFTNTVSAASAILGFIVIIMSFFVSGIQTEYLLFSGIGVIVSSVFVYLFGLVLGLMENAAHESSRSLSTAKKRATPSH</sequence>
<evidence type="ECO:0000313" key="3">
    <source>
        <dbReference type="Proteomes" id="UP000061660"/>
    </source>
</evidence>
<gene>
    <name evidence="2" type="ORF">IJ22_01690</name>
</gene>
<dbReference type="RefSeq" id="WP_062406507.1">
    <property type="nucleotide sequence ID" value="NZ_CP013652.1"/>
</dbReference>
<dbReference type="PATRIC" id="fig|162209.4.peg.172"/>
<keyword evidence="3" id="KW-1185">Reference proteome</keyword>
<dbReference type="OrthoDB" id="2890880at2"/>
<reference evidence="2 3" key="2">
    <citation type="journal article" date="2016" name="Genome Announc.">
        <title>Complete Genome Sequences of Two Interactive Moderate Thermophiles, Paenibacillus napthalenovorans 32O-Y and Paenibacillus sp. 32O-W.</title>
        <authorList>
            <person name="Butler R.R.III."/>
            <person name="Wang J."/>
            <person name="Stark B.C."/>
            <person name="Pombert J.F."/>
        </authorList>
    </citation>
    <scope>NUCLEOTIDE SEQUENCE [LARGE SCALE GENOMIC DNA]</scope>
    <source>
        <strain evidence="2 3">32O-Y</strain>
    </source>
</reference>
<dbReference type="KEGG" id="pnp:IJ22_01690"/>
<feature type="transmembrane region" description="Helical" evidence="1">
    <location>
        <begin position="40"/>
        <end position="65"/>
    </location>
</feature>